<dbReference type="Proteomes" id="UP000019197">
    <property type="component" value="Unassembled WGS sequence"/>
</dbReference>
<reference evidence="2 3" key="1">
    <citation type="submission" date="2013-11" db="EMBL/GenBank/DDBJ databases">
        <title>Draft genome sequence and annotation of the entomopathogenic bacterium, Xenorhabdus cabanillasi strain JM26.</title>
        <authorList>
            <person name="Gualtieri M."/>
            <person name="Ogier J.C."/>
            <person name="Pages S."/>
            <person name="Givaudan A."/>
            <person name="Gaudriault S."/>
        </authorList>
    </citation>
    <scope>NUCLEOTIDE SEQUENCE [LARGE SCALE GENOMIC DNA]</scope>
    <source>
        <strain evidence="2 3">JM26</strain>
    </source>
</reference>
<dbReference type="EMBL" id="CBXE010000169">
    <property type="protein sequence ID" value="CDL85848.1"/>
    <property type="molecule type" value="Genomic_DNA"/>
</dbReference>
<dbReference type="InterPro" id="IPR000182">
    <property type="entry name" value="GNAT_dom"/>
</dbReference>
<evidence type="ECO:0000313" key="2">
    <source>
        <dbReference type="EMBL" id="CDL85848.1"/>
    </source>
</evidence>
<gene>
    <name evidence="2" type="ORF">XCR1_2500010</name>
</gene>
<accession>W1J738</accession>
<sequence>MYERCVNEGKPSEYNLYRMMIDKLYQNKGIGSVAMQLLLDEMNNKQIVTKYLFVMMKRVSDTANSINVLALPKWVIVMSMRKC</sequence>
<evidence type="ECO:0000313" key="3">
    <source>
        <dbReference type="Proteomes" id="UP000019197"/>
    </source>
</evidence>
<dbReference type="Gene3D" id="3.40.630.30">
    <property type="match status" value="1"/>
</dbReference>
<proteinExistence type="predicted"/>
<organism evidence="2 3">
    <name type="scientific">Xenorhabdus cabanillasii JM26</name>
    <dbReference type="NCBI Taxonomy" id="1427517"/>
    <lineage>
        <taxon>Bacteria</taxon>
        <taxon>Pseudomonadati</taxon>
        <taxon>Pseudomonadota</taxon>
        <taxon>Gammaproteobacteria</taxon>
        <taxon>Enterobacterales</taxon>
        <taxon>Morganellaceae</taxon>
        <taxon>Xenorhabdus</taxon>
    </lineage>
</organism>
<dbReference type="InterPro" id="IPR016181">
    <property type="entry name" value="Acyl_CoA_acyltransferase"/>
</dbReference>
<comment type="caution">
    <text evidence="2">The sequence shown here is derived from an EMBL/GenBank/DDBJ whole genome shotgun (WGS) entry which is preliminary data.</text>
</comment>
<protein>
    <recommendedName>
        <fullName evidence="1">N-acetyltransferase domain-containing protein</fullName>
    </recommendedName>
</protein>
<name>W1J738_9GAMM</name>
<dbReference type="AlphaFoldDB" id="W1J738"/>
<dbReference type="GO" id="GO:0016747">
    <property type="term" value="F:acyltransferase activity, transferring groups other than amino-acyl groups"/>
    <property type="evidence" value="ECO:0007669"/>
    <property type="project" value="InterPro"/>
</dbReference>
<dbReference type="Pfam" id="PF00583">
    <property type="entry name" value="Acetyltransf_1"/>
    <property type="match status" value="1"/>
</dbReference>
<feature type="domain" description="N-acetyltransferase" evidence="1">
    <location>
        <begin position="11"/>
        <end position="56"/>
    </location>
</feature>
<dbReference type="RefSeq" id="WP_232217465.1">
    <property type="nucleotide sequence ID" value="NZ_CAWLVK010000169.1"/>
</dbReference>
<evidence type="ECO:0000259" key="1">
    <source>
        <dbReference type="Pfam" id="PF00583"/>
    </source>
</evidence>
<dbReference type="SUPFAM" id="SSF55729">
    <property type="entry name" value="Acyl-CoA N-acyltransferases (Nat)"/>
    <property type="match status" value="1"/>
</dbReference>